<dbReference type="AlphaFoldDB" id="A0A9X0TLV0"/>
<evidence type="ECO:0000313" key="1">
    <source>
        <dbReference type="EMBL" id="MBA8777635.1"/>
    </source>
</evidence>
<comment type="caution">
    <text evidence="1">The sequence shown here is derived from an EMBL/GenBank/DDBJ whole genome shotgun (WGS) entry which is preliminary data.</text>
</comment>
<sequence length="49" mass="5461">MTLALYELGKYLTEQLIIVLTANDSVEAPNDFCIDDHIHLNGIKAEVSE</sequence>
<protein>
    <submittedName>
        <fullName evidence="1">Transcriptional regulator</fullName>
    </submittedName>
</protein>
<dbReference type="NCBIfam" id="NF047427">
    <property type="entry name" value="phage_activ_RinB"/>
    <property type="match status" value="1"/>
</dbReference>
<dbReference type="Pfam" id="PF06116">
    <property type="entry name" value="RinB"/>
    <property type="match status" value="1"/>
</dbReference>
<dbReference type="EMBL" id="JABTCN010000077">
    <property type="protein sequence ID" value="MBA8777635.1"/>
    <property type="molecule type" value="Genomic_DNA"/>
</dbReference>
<dbReference type="GO" id="GO:0006355">
    <property type="term" value="P:regulation of DNA-templated transcription"/>
    <property type="evidence" value="ECO:0007669"/>
    <property type="project" value="InterPro"/>
</dbReference>
<dbReference type="InterPro" id="IPR009300">
    <property type="entry name" value="Transcription_activator_RinB"/>
</dbReference>
<dbReference type="Proteomes" id="UP000524893">
    <property type="component" value="Unassembled WGS sequence"/>
</dbReference>
<organism evidence="1 2">
    <name type="scientific">Staphylococcus coagulans</name>
    <dbReference type="NCBI Taxonomy" id="74706"/>
    <lineage>
        <taxon>Bacteria</taxon>
        <taxon>Bacillati</taxon>
        <taxon>Bacillota</taxon>
        <taxon>Bacilli</taxon>
        <taxon>Bacillales</taxon>
        <taxon>Staphylococcaceae</taxon>
        <taxon>Staphylococcus</taxon>
    </lineage>
</organism>
<accession>A0A9X0TLV0</accession>
<proteinExistence type="predicted"/>
<reference evidence="1 2" key="1">
    <citation type="journal article" date="2020" name="Access Microbiol">
        <title>Isolation and genome sequencing of Staphylococcus schleiferi subspecies coagulans from Antarctic seals.</title>
        <authorList>
            <person name="Foster G."/>
            <person name="Robb A."/>
            <person name="Paterson G.K."/>
        </authorList>
    </citation>
    <scope>NUCLEOTIDE SEQUENCE [LARGE SCALE GENOMIC DNA]</scope>
    <source>
        <strain evidence="1 2">M615/02/4</strain>
    </source>
</reference>
<name>A0A9X0TLV0_9STAP</name>
<gene>
    <name evidence="1" type="ORF">HR081_12230</name>
</gene>
<evidence type="ECO:0000313" key="2">
    <source>
        <dbReference type="Proteomes" id="UP000524893"/>
    </source>
</evidence>